<evidence type="ECO:0000313" key="3">
    <source>
        <dbReference type="Proteomes" id="UP000565715"/>
    </source>
</evidence>
<dbReference type="SMART" id="SM00327">
    <property type="entry name" value="VWA"/>
    <property type="match status" value="1"/>
</dbReference>
<name>A0A846X9I6_9NOCA</name>
<dbReference type="InterPro" id="IPR036465">
    <property type="entry name" value="vWFA_dom_sf"/>
</dbReference>
<dbReference type="Gene3D" id="3.40.50.410">
    <property type="entry name" value="von Willebrand factor, type A domain"/>
    <property type="match status" value="1"/>
</dbReference>
<dbReference type="Proteomes" id="UP000565715">
    <property type="component" value="Unassembled WGS sequence"/>
</dbReference>
<sequence>MPEVVPSAPPPASSGGGSLSARYCQFPDTLLDWLAVGTHRSTGSSREISKGPVITAVVVVALLAVVAGWWQLRPDSAGGTTAGGTCTEGTAILDVTVDPEIADPVRTIAARYNETRPVVVDHCAEVVVTERPATDMVAAFTSGVTWNPVLGPRPALWIPVSSRQVESMRVPGLIEGTPRSIASSPIVLAVPEVLRHALEATQTSWADLPRLQQGSLEAIGLPGWNGLQLALPPGDTTLAVAAAVAGAISGTEPLTEEAATGGQAISAVSALAAAAPEVTDTSAAITALSADAPAEATVHAVPVTQRMLAANPGATYYLPAGAAPVADYPAALMSGTWVDKAENLIAGLFAEYLRKPEQQRDLVAAGVAAPPAAPVPAPPRAALDRLRAVLDNPVLGVHATALVDVSASMATSDGEQSRLTNAVGALASTVNVMPPEFGLGIWTFGTNTGGNPYNVVVGTAPLTDEHRGTLMGSLGDIQAADAGTGECYPALLAAYRNAIENYAADRTNSILLVTAGPEDDSALSGADLLSAVEAAGNPQTPIRIDVIAVGGAGTDTLRTLTERTGGTYKVLPTSNDLEFGTAMVDALTTP</sequence>
<dbReference type="InterPro" id="IPR002035">
    <property type="entry name" value="VWF_A"/>
</dbReference>
<protein>
    <submittedName>
        <fullName evidence="2">VWA domain-containing protein</fullName>
    </submittedName>
</protein>
<evidence type="ECO:0000313" key="2">
    <source>
        <dbReference type="EMBL" id="NKY32127.1"/>
    </source>
</evidence>
<accession>A0A846X9I6</accession>
<comment type="caution">
    <text evidence="2">The sequence shown here is derived from an EMBL/GenBank/DDBJ whole genome shotgun (WGS) entry which is preliminary data.</text>
</comment>
<organism evidence="2 3">
    <name type="scientific">Nocardia speluncae</name>
    <dbReference type="NCBI Taxonomy" id="419477"/>
    <lineage>
        <taxon>Bacteria</taxon>
        <taxon>Bacillati</taxon>
        <taxon>Actinomycetota</taxon>
        <taxon>Actinomycetes</taxon>
        <taxon>Mycobacteriales</taxon>
        <taxon>Nocardiaceae</taxon>
        <taxon>Nocardia</taxon>
    </lineage>
</organism>
<reference evidence="2 3" key="1">
    <citation type="submission" date="2020-04" db="EMBL/GenBank/DDBJ databases">
        <title>MicrobeNet Type strains.</title>
        <authorList>
            <person name="Nicholson A.C."/>
        </authorList>
    </citation>
    <scope>NUCLEOTIDE SEQUENCE [LARGE SCALE GENOMIC DNA]</scope>
    <source>
        <strain evidence="2 3">DSM 45078</strain>
    </source>
</reference>
<feature type="domain" description="VWFA" evidence="1">
    <location>
        <begin position="398"/>
        <end position="587"/>
    </location>
</feature>
<gene>
    <name evidence="2" type="ORF">HGA13_03430</name>
</gene>
<proteinExistence type="predicted"/>
<dbReference type="PROSITE" id="PS50234">
    <property type="entry name" value="VWFA"/>
    <property type="match status" value="1"/>
</dbReference>
<dbReference type="SUPFAM" id="SSF53300">
    <property type="entry name" value="vWA-like"/>
    <property type="match status" value="1"/>
</dbReference>
<evidence type="ECO:0000259" key="1">
    <source>
        <dbReference type="PROSITE" id="PS50234"/>
    </source>
</evidence>
<dbReference type="SUPFAM" id="SSF53850">
    <property type="entry name" value="Periplasmic binding protein-like II"/>
    <property type="match status" value="1"/>
</dbReference>
<keyword evidence="3" id="KW-1185">Reference proteome</keyword>
<dbReference type="EMBL" id="JAAXOO010000001">
    <property type="protein sequence ID" value="NKY32127.1"/>
    <property type="molecule type" value="Genomic_DNA"/>
</dbReference>
<dbReference type="AlphaFoldDB" id="A0A846X9I6"/>